<dbReference type="AlphaFoldDB" id="A0A0V1MBR3"/>
<keyword evidence="2" id="KW-1185">Reference proteome</keyword>
<protein>
    <submittedName>
        <fullName evidence="1">Uncharacterized protein</fullName>
    </submittedName>
</protein>
<sequence>MGTWTIRRVQIKRETRTSKTLSSDNTRKKCPTVLRTNVPLSYFLFNVPGLLGENVNILKLDLSFH</sequence>
<reference evidence="1 2" key="1">
    <citation type="submission" date="2015-01" db="EMBL/GenBank/DDBJ databases">
        <title>Evolution of Trichinella species and genotypes.</title>
        <authorList>
            <person name="Korhonen P.K."/>
            <person name="Edoardo P."/>
            <person name="Giuseppe L.R."/>
            <person name="Gasser R.B."/>
        </authorList>
    </citation>
    <scope>NUCLEOTIDE SEQUENCE [LARGE SCALE GENOMIC DNA]</scope>
    <source>
        <strain evidence="1">ISS1980</strain>
    </source>
</reference>
<accession>A0A0V1MBR3</accession>
<name>A0A0V1MBR3_9BILA</name>
<comment type="caution">
    <text evidence="1">The sequence shown here is derived from an EMBL/GenBank/DDBJ whole genome shotgun (WGS) entry which is preliminary data.</text>
</comment>
<evidence type="ECO:0000313" key="2">
    <source>
        <dbReference type="Proteomes" id="UP000054843"/>
    </source>
</evidence>
<proteinExistence type="predicted"/>
<dbReference type="EMBL" id="JYDO01000143">
    <property type="protein sequence ID" value="KRZ69177.1"/>
    <property type="molecule type" value="Genomic_DNA"/>
</dbReference>
<organism evidence="1 2">
    <name type="scientific">Trichinella papuae</name>
    <dbReference type="NCBI Taxonomy" id="268474"/>
    <lineage>
        <taxon>Eukaryota</taxon>
        <taxon>Metazoa</taxon>
        <taxon>Ecdysozoa</taxon>
        <taxon>Nematoda</taxon>
        <taxon>Enoplea</taxon>
        <taxon>Dorylaimia</taxon>
        <taxon>Trichinellida</taxon>
        <taxon>Trichinellidae</taxon>
        <taxon>Trichinella</taxon>
    </lineage>
</organism>
<dbReference type="Proteomes" id="UP000054843">
    <property type="component" value="Unassembled WGS sequence"/>
</dbReference>
<gene>
    <name evidence="1" type="ORF">T10_5363</name>
</gene>
<evidence type="ECO:0000313" key="1">
    <source>
        <dbReference type="EMBL" id="KRZ69177.1"/>
    </source>
</evidence>